<sequence>MKDDYGVTFPDNRKQDKDKDLIRQAQLIMLRMLKVVNHLCNKHDINYWLDGGTLLGAVRHKGFIPWDDDIDLAMMRDDYNRFIEIAKDELPDDMFLQTRSSDGYYNITAQAKIRDTKSLFIEKFELKNKNKNVHSGIFVDIFIYDHLPEEKTKRKLFKYLGKKLCKLQRTKLAPERKYTSDLQYKILHNLFTLKILNHWIDALIKKTNRTNRKIIGFGLDSSLKRIYLKESFFPLSEVEFEDSTFPSPKDQDYYLKTTYGDYMKLPPLDQQQPKHASTLIPDNT</sequence>
<name>A0A3B0W733_9ZZZZ</name>
<accession>A0A3B0W733</accession>
<dbReference type="AlphaFoldDB" id="A0A3B0W733"/>
<evidence type="ECO:0000259" key="1">
    <source>
        <dbReference type="Pfam" id="PF04991"/>
    </source>
</evidence>
<reference evidence="2" key="1">
    <citation type="submission" date="2018-06" db="EMBL/GenBank/DDBJ databases">
        <authorList>
            <person name="Zhirakovskaya E."/>
        </authorList>
    </citation>
    <scope>NUCLEOTIDE SEQUENCE</scope>
</reference>
<dbReference type="EMBL" id="UOFE01000013">
    <property type="protein sequence ID" value="VAW51121.1"/>
    <property type="molecule type" value="Genomic_DNA"/>
</dbReference>
<dbReference type="GO" id="GO:0009100">
    <property type="term" value="P:glycoprotein metabolic process"/>
    <property type="evidence" value="ECO:0007669"/>
    <property type="project" value="UniProtKB-ARBA"/>
</dbReference>
<feature type="domain" description="LicD/FKTN/FKRP nucleotidyltransferase" evidence="1">
    <location>
        <begin position="40"/>
        <end position="260"/>
    </location>
</feature>
<evidence type="ECO:0000313" key="2">
    <source>
        <dbReference type="EMBL" id="VAW51121.1"/>
    </source>
</evidence>
<protein>
    <recommendedName>
        <fullName evidence="1">LicD/FKTN/FKRP nucleotidyltransferase domain-containing protein</fullName>
    </recommendedName>
</protein>
<proteinExistence type="predicted"/>
<dbReference type="InterPro" id="IPR052942">
    <property type="entry name" value="LPS_cholinephosphotransferase"/>
</dbReference>
<dbReference type="PANTHER" id="PTHR43404">
    <property type="entry name" value="LIPOPOLYSACCHARIDE CHOLINEPHOSPHOTRANSFERASE LICD"/>
    <property type="match status" value="1"/>
</dbReference>
<dbReference type="PANTHER" id="PTHR43404:SF2">
    <property type="entry name" value="LIPOPOLYSACCHARIDE CHOLINEPHOSPHOTRANSFERASE LICD"/>
    <property type="match status" value="1"/>
</dbReference>
<dbReference type="Pfam" id="PF04991">
    <property type="entry name" value="LicD"/>
    <property type="match status" value="1"/>
</dbReference>
<gene>
    <name evidence="2" type="ORF">MNBD_GAMMA05-990</name>
</gene>
<dbReference type="InterPro" id="IPR007074">
    <property type="entry name" value="LicD/FKTN/FKRP_NTP_transf"/>
</dbReference>
<organism evidence="2">
    <name type="scientific">hydrothermal vent metagenome</name>
    <dbReference type="NCBI Taxonomy" id="652676"/>
    <lineage>
        <taxon>unclassified sequences</taxon>
        <taxon>metagenomes</taxon>
        <taxon>ecological metagenomes</taxon>
    </lineage>
</organism>